<organism evidence="2 3">
    <name type="scientific">Kipferlia bialata</name>
    <dbReference type="NCBI Taxonomy" id="797122"/>
    <lineage>
        <taxon>Eukaryota</taxon>
        <taxon>Metamonada</taxon>
        <taxon>Carpediemonas-like organisms</taxon>
        <taxon>Kipferlia</taxon>
    </lineage>
</organism>
<evidence type="ECO:0000256" key="1">
    <source>
        <dbReference type="SAM" id="MobiDB-lite"/>
    </source>
</evidence>
<comment type="caution">
    <text evidence="2">The sequence shown here is derived from an EMBL/GenBank/DDBJ whole genome shotgun (WGS) entry which is preliminary data.</text>
</comment>
<accession>A0A9K3D309</accession>
<dbReference type="AlphaFoldDB" id="A0A9K3D309"/>
<reference evidence="2 3" key="1">
    <citation type="journal article" date="2018" name="PLoS ONE">
        <title>The draft genome of Kipferlia bialata reveals reductive genome evolution in fornicate parasites.</title>
        <authorList>
            <person name="Tanifuji G."/>
            <person name="Takabayashi S."/>
            <person name="Kume K."/>
            <person name="Takagi M."/>
            <person name="Nakayama T."/>
            <person name="Kamikawa R."/>
            <person name="Inagaki Y."/>
            <person name="Hashimoto T."/>
        </authorList>
    </citation>
    <scope>NUCLEOTIDE SEQUENCE [LARGE SCALE GENOMIC DNA]</scope>
    <source>
        <strain evidence="2">NY0173</strain>
    </source>
</reference>
<proteinExistence type="predicted"/>
<feature type="compositionally biased region" description="Basic residues" evidence="1">
    <location>
        <begin position="49"/>
        <end position="60"/>
    </location>
</feature>
<keyword evidence="3" id="KW-1185">Reference proteome</keyword>
<sequence>MGYGPSTSESNGLVTSLGANTSDVVSVSSDVDVEVETWDARLNRKVAQFKRRREKRKRRGLPLSPPKVHTPAHLSPHRANMIPLVPASIVPVPSPRARRSHRRSGLAATRAAIREMAYMYERELKLMAMIKDR</sequence>
<feature type="region of interest" description="Disordered" evidence="1">
    <location>
        <begin position="1"/>
        <end position="21"/>
    </location>
</feature>
<feature type="region of interest" description="Disordered" evidence="1">
    <location>
        <begin position="49"/>
        <end position="74"/>
    </location>
</feature>
<dbReference type="EMBL" id="BDIP01003530">
    <property type="protein sequence ID" value="GIQ87826.1"/>
    <property type="molecule type" value="Genomic_DNA"/>
</dbReference>
<protein>
    <submittedName>
        <fullName evidence="2">Uncharacterized protein</fullName>
    </submittedName>
</protein>
<gene>
    <name evidence="2" type="ORF">KIPB_009942</name>
</gene>
<evidence type="ECO:0000313" key="3">
    <source>
        <dbReference type="Proteomes" id="UP000265618"/>
    </source>
</evidence>
<dbReference type="Proteomes" id="UP000265618">
    <property type="component" value="Unassembled WGS sequence"/>
</dbReference>
<name>A0A9K3D309_9EUKA</name>
<evidence type="ECO:0000313" key="2">
    <source>
        <dbReference type="EMBL" id="GIQ87826.1"/>
    </source>
</evidence>